<gene>
    <name evidence="2" type="ORF">BXZ70DRAFT_99987</name>
</gene>
<feature type="signal peptide" evidence="1">
    <location>
        <begin position="1"/>
        <end position="23"/>
    </location>
</feature>
<name>A0A8K0UQA0_9AGAR</name>
<reference evidence="2" key="1">
    <citation type="journal article" date="2021" name="New Phytol.">
        <title>Evolutionary innovations through gain and loss of genes in the ectomycorrhizal Boletales.</title>
        <authorList>
            <person name="Wu G."/>
            <person name="Miyauchi S."/>
            <person name="Morin E."/>
            <person name="Kuo A."/>
            <person name="Drula E."/>
            <person name="Varga T."/>
            <person name="Kohler A."/>
            <person name="Feng B."/>
            <person name="Cao Y."/>
            <person name="Lipzen A."/>
            <person name="Daum C."/>
            <person name="Hundley H."/>
            <person name="Pangilinan J."/>
            <person name="Johnson J."/>
            <person name="Barry K."/>
            <person name="LaButti K."/>
            <person name="Ng V."/>
            <person name="Ahrendt S."/>
            <person name="Min B."/>
            <person name="Choi I.G."/>
            <person name="Park H."/>
            <person name="Plett J.M."/>
            <person name="Magnuson J."/>
            <person name="Spatafora J.W."/>
            <person name="Nagy L.G."/>
            <person name="Henrissat B."/>
            <person name="Grigoriev I.V."/>
            <person name="Yang Z.L."/>
            <person name="Xu J."/>
            <person name="Martin F.M."/>
        </authorList>
    </citation>
    <scope>NUCLEOTIDE SEQUENCE</scope>
    <source>
        <strain evidence="2">KKN 215</strain>
    </source>
</reference>
<dbReference type="AlphaFoldDB" id="A0A8K0UQA0"/>
<evidence type="ECO:0000313" key="3">
    <source>
        <dbReference type="Proteomes" id="UP000813824"/>
    </source>
</evidence>
<feature type="chain" id="PRO_5035423133" evidence="1">
    <location>
        <begin position="24"/>
        <end position="447"/>
    </location>
</feature>
<protein>
    <submittedName>
        <fullName evidence="2">Uncharacterized protein</fullName>
    </submittedName>
</protein>
<accession>A0A8K0UQA0</accession>
<comment type="caution">
    <text evidence="2">The sequence shown here is derived from an EMBL/GenBank/DDBJ whole genome shotgun (WGS) entry which is preliminary data.</text>
</comment>
<dbReference type="Proteomes" id="UP000813824">
    <property type="component" value="Unassembled WGS sequence"/>
</dbReference>
<organism evidence="2 3">
    <name type="scientific">Cristinia sonorae</name>
    <dbReference type="NCBI Taxonomy" id="1940300"/>
    <lineage>
        <taxon>Eukaryota</taxon>
        <taxon>Fungi</taxon>
        <taxon>Dikarya</taxon>
        <taxon>Basidiomycota</taxon>
        <taxon>Agaricomycotina</taxon>
        <taxon>Agaricomycetes</taxon>
        <taxon>Agaricomycetidae</taxon>
        <taxon>Agaricales</taxon>
        <taxon>Pleurotineae</taxon>
        <taxon>Stephanosporaceae</taxon>
        <taxon>Cristinia</taxon>
    </lineage>
</organism>
<evidence type="ECO:0000313" key="2">
    <source>
        <dbReference type="EMBL" id="KAH8101528.1"/>
    </source>
</evidence>
<evidence type="ECO:0000256" key="1">
    <source>
        <dbReference type="SAM" id="SignalP"/>
    </source>
</evidence>
<keyword evidence="3" id="KW-1185">Reference proteome</keyword>
<sequence length="447" mass="49056">MAGKRGRTILWILQLSLFRSSQFKCGAGCLTCLLYSHFSQSRHRPLSLRPYDYRPNLSTFLSNTTFKMHASTVVAIALVCAAAPTLSAPASVSDSYARDTTSTTSSVKVAAPAITIDESGAFKINTGLIKDGVDIFNGIVQGAQGIKDFFTDKREIIELITRVFEDDFVARDVIPETDESGAFKINTGLIKEGVDIANGVISAAHGIKDFFTGDKRELAELVTRALEEEMIARDVAPVDESGAFDFGILKDAFSIGKGIFNGVQGIHDLFSSNSQQQQQQKREEFVELLARALEDDVVMARDDSDDSGAFKINTGLIKEGVDIFNGVVQGAQGIKDFFSHDNNNQQRSELFEREPLLHPIPGLPSFPSFRSINHLPVTLKVARDATQLRRPHGLLARPPFRIGTVIPTKREENLNARASTFDLGRLRAHQGGIFGKPLAQRSLDELD</sequence>
<dbReference type="EMBL" id="JAEVFJ010000012">
    <property type="protein sequence ID" value="KAH8101528.1"/>
    <property type="molecule type" value="Genomic_DNA"/>
</dbReference>
<keyword evidence="1" id="KW-0732">Signal</keyword>
<proteinExistence type="predicted"/>
<dbReference type="OrthoDB" id="10652901at2759"/>